<reference evidence="2 3" key="1">
    <citation type="submission" date="2019-03" db="EMBL/GenBank/DDBJ databases">
        <title>Genomic Encyclopedia of Type Strains, Phase IV (KMG-IV): sequencing the most valuable type-strain genomes for metagenomic binning, comparative biology and taxonomic classification.</title>
        <authorList>
            <person name="Goeker M."/>
        </authorList>
    </citation>
    <scope>NUCLEOTIDE SEQUENCE [LARGE SCALE GENOMIC DNA]</scope>
    <source>
        <strain evidence="2 3">DSM 25059</strain>
    </source>
</reference>
<sequence length="539" mass="55024">MARIHRIGLMLLAGCSATALSGCDGANSVASPGAGTVIVNPTPAPTPAPTPTPTPGFTAADFASNDGEGSSGITITPEEQLEIAESGENVVVDGSNAISGLLAANAAATLTATDMSTVDGFFDTAQYIGALNGQGDTAFRGWTCNSTAANFGSARACTDLPMAKPATTPDVSACISGTADGGVVNGFRLCTLPNQINGNYTLPYVAGVIYQISGVVQVGVDRGISGTAGTVGDLTIEPGVVLAADDDNANNDALLVNRGSQIHAVGTADKPIIFTSGQSLTTGGVSAASQGQWGGVVLLGRAPTAVCATGTGPNNADGSSTTCQNTIEGFAEPHLFGGTAKNDSSGEMEYVQINYSGIAISEGNELQSLTLGGVGSGTTIDHLQTYNSSDDGIEFFGGTVNLKHLALIGADDDSLDTDHGWRGMIQYVVIAQKPGGSTDDSFAFEIDSNNGEDLLPRQYGQVANVTVIHTSGTPGALRIRGGADYHFYNMVLKTPQPCLNIIARENSQADRTTVRAADTSKQDLGPPMFTSVYFACSGR</sequence>
<protein>
    <recommendedName>
        <fullName evidence="4">Lipoprotein</fullName>
    </recommendedName>
</protein>
<keyword evidence="3" id="KW-1185">Reference proteome</keyword>
<feature type="chain" id="PRO_5020203045" description="Lipoprotein" evidence="1">
    <location>
        <begin position="22"/>
        <end position="539"/>
    </location>
</feature>
<dbReference type="PROSITE" id="PS51257">
    <property type="entry name" value="PROKAR_LIPOPROTEIN"/>
    <property type="match status" value="1"/>
</dbReference>
<gene>
    <name evidence="2" type="ORF">EV664_10394</name>
</gene>
<dbReference type="PANTHER" id="PTHR41339:SF1">
    <property type="entry name" value="SECRETED PROTEIN"/>
    <property type="match status" value="1"/>
</dbReference>
<dbReference type="PANTHER" id="PTHR41339">
    <property type="entry name" value="LIPL48"/>
    <property type="match status" value="1"/>
</dbReference>
<evidence type="ECO:0000313" key="3">
    <source>
        <dbReference type="Proteomes" id="UP000295493"/>
    </source>
</evidence>
<dbReference type="EMBL" id="SNWD01000003">
    <property type="protein sequence ID" value="TDN84453.1"/>
    <property type="molecule type" value="Genomic_DNA"/>
</dbReference>
<dbReference type="AlphaFoldDB" id="A0A4R6FRX1"/>
<evidence type="ECO:0000313" key="2">
    <source>
        <dbReference type="EMBL" id="TDN84453.1"/>
    </source>
</evidence>
<name>A0A4R6FRX1_9SPHN</name>
<proteinExistence type="predicted"/>
<comment type="caution">
    <text evidence="2">The sequence shown here is derived from an EMBL/GenBank/DDBJ whole genome shotgun (WGS) entry which is preliminary data.</text>
</comment>
<evidence type="ECO:0000256" key="1">
    <source>
        <dbReference type="SAM" id="SignalP"/>
    </source>
</evidence>
<feature type="signal peptide" evidence="1">
    <location>
        <begin position="1"/>
        <end position="21"/>
    </location>
</feature>
<evidence type="ECO:0008006" key="4">
    <source>
        <dbReference type="Google" id="ProtNLM"/>
    </source>
</evidence>
<dbReference type="Proteomes" id="UP000295493">
    <property type="component" value="Unassembled WGS sequence"/>
</dbReference>
<dbReference type="RefSeq" id="WP_133494850.1">
    <property type="nucleotide sequence ID" value="NZ_BMLU01000003.1"/>
</dbReference>
<organism evidence="2 3">
    <name type="scientific">Stakelama pacifica</name>
    <dbReference type="NCBI Taxonomy" id="517720"/>
    <lineage>
        <taxon>Bacteria</taxon>
        <taxon>Pseudomonadati</taxon>
        <taxon>Pseudomonadota</taxon>
        <taxon>Alphaproteobacteria</taxon>
        <taxon>Sphingomonadales</taxon>
        <taxon>Sphingomonadaceae</taxon>
        <taxon>Stakelama</taxon>
    </lineage>
</organism>
<keyword evidence="1" id="KW-0732">Signal</keyword>
<dbReference type="OrthoDB" id="237393at2"/>
<accession>A0A4R6FRX1</accession>